<dbReference type="Proteomes" id="UP001168877">
    <property type="component" value="Unassembled WGS sequence"/>
</dbReference>
<dbReference type="Pfam" id="PF08268">
    <property type="entry name" value="FBA_3"/>
    <property type="match status" value="1"/>
</dbReference>
<dbReference type="CDD" id="cd22157">
    <property type="entry name" value="F-box_AtFBW1-like"/>
    <property type="match status" value="1"/>
</dbReference>
<dbReference type="PANTHER" id="PTHR31672">
    <property type="entry name" value="BNACNNG10540D PROTEIN"/>
    <property type="match status" value="1"/>
</dbReference>
<sequence>MAEAESRWDELIRSILSRSFSNEVVVDILSKLPVKSLICFKSVCKPWRAMFGDPKFIEMHLSNGISNKRESYLLRILPFNDEDGSSLSTDSDDGSDFGMLPLPDQTSVNTSPGYDFDFNEDEVEEIYSLRDKKSFDEIGKLEVPIQSKSLYYLMVESMNGVVCLIETDDDEGWYLTVNMFLWNPATREFKTLPKPYINRFTGPVRVAAVGFAFHPKINDYKVVTIVHSVETNSLKVEVFSLKEDCWRNVGAEIMQVGAPRMTLSFQDYLSSAFVNGALHWTMCKKDGYFFSENYILSFDVCTDKFNKMKLPFPYVGYELLVYQAPKTFEGPLALIAYNSIENCDIWLMKEYGVVESWVRQYSIRGWVWSVMPFGFFDDGNLIIELSIDRHLFSYDLDVECMRYLEVFGHIRIVKYIESLVPLKSDSRLNWYPSTNPL</sequence>
<organism evidence="3 4">
    <name type="scientific">Acer saccharum</name>
    <name type="common">Sugar maple</name>
    <dbReference type="NCBI Taxonomy" id="4024"/>
    <lineage>
        <taxon>Eukaryota</taxon>
        <taxon>Viridiplantae</taxon>
        <taxon>Streptophyta</taxon>
        <taxon>Embryophyta</taxon>
        <taxon>Tracheophyta</taxon>
        <taxon>Spermatophyta</taxon>
        <taxon>Magnoliopsida</taxon>
        <taxon>eudicotyledons</taxon>
        <taxon>Gunneridae</taxon>
        <taxon>Pentapetalae</taxon>
        <taxon>rosids</taxon>
        <taxon>malvids</taxon>
        <taxon>Sapindales</taxon>
        <taxon>Sapindaceae</taxon>
        <taxon>Hippocastanoideae</taxon>
        <taxon>Acereae</taxon>
        <taxon>Acer</taxon>
    </lineage>
</organism>
<protein>
    <recommendedName>
        <fullName evidence="5">F-box domain-containing protein</fullName>
    </recommendedName>
</protein>
<dbReference type="Pfam" id="PF00646">
    <property type="entry name" value="F-box"/>
    <property type="match status" value="1"/>
</dbReference>
<accession>A0AA39SFK7</accession>
<dbReference type="Gene3D" id="1.20.1280.50">
    <property type="match status" value="1"/>
</dbReference>
<keyword evidence="4" id="KW-1185">Reference proteome</keyword>
<feature type="domain" description="F-box" evidence="1">
    <location>
        <begin position="21"/>
        <end position="56"/>
    </location>
</feature>
<evidence type="ECO:0000313" key="4">
    <source>
        <dbReference type="Proteomes" id="UP001168877"/>
    </source>
</evidence>
<dbReference type="InterPro" id="IPR036047">
    <property type="entry name" value="F-box-like_dom_sf"/>
</dbReference>
<evidence type="ECO:0000259" key="1">
    <source>
        <dbReference type="Pfam" id="PF00646"/>
    </source>
</evidence>
<dbReference type="SUPFAM" id="SSF81383">
    <property type="entry name" value="F-box domain"/>
    <property type="match status" value="1"/>
</dbReference>
<gene>
    <name evidence="3" type="ORF">LWI29_029430</name>
</gene>
<reference evidence="3" key="1">
    <citation type="journal article" date="2022" name="Plant J.">
        <title>Strategies of tolerance reflected in two North American maple genomes.</title>
        <authorList>
            <person name="McEvoy S.L."/>
            <person name="Sezen U.U."/>
            <person name="Trouern-Trend A."/>
            <person name="McMahon S.M."/>
            <person name="Schaberg P.G."/>
            <person name="Yang J."/>
            <person name="Wegrzyn J.L."/>
            <person name="Swenson N.G."/>
        </authorList>
    </citation>
    <scope>NUCLEOTIDE SEQUENCE</scope>
    <source>
        <strain evidence="3">NS2018</strain>
    </source>
</reference>
<evidence type="ECO:0008006" key="5">
    <source>
        <dbReference type="Google" id="ProtNLM"/>
    </source>
</evidence>
<dbReference type="AlphaFoldDB" id="A0AA39SFK7"/>
<dbReference type="NCBIfam" id="TIGR01640">
    <property type="entry name" value="F_box_assoc_1"/>
    <property type="match status" value="1"/>
</dbReference>
<dbReference type="PANTHER" id="PTHR31672:SF13">
    <property type="entry name" value="F-BOX PROTEIN CPR30-LIKE"/>
    <property type="match status" value="1"/>
</dbReference>
<evidence type="ECO:0000313" key="3">
    <source>
        <dbReference type="EMBL" id="KAK0590614.1"/>
    </source>
</evidence>
<dbReference type="InterPro" id="IPR050796">
    <property type="entry name" value="SCF_F-box_component"/>
</dbReference>
<comment type="caution">
    <text evidence="3">The sequence shown here is derived from an EMBL/GenBank/DDBJ whole genome shotgun (WGS) entry which is preliminary data.</text>
</comment>
<reference evidence="3" key="2">
    <citation type="submission" date="2023-06" db="EMBL/GenBank/DDBJ databases">
        <authorList>
            <person name="Swenson N.G."/>
            <person name="Wegrzyn J.L."/>
            <person name="Mcevoy S.L."/>
        </authorList>
    </citation>
    <scope>NUCLEOTIDE SEQUENCE</scope>
    <source>
        <strain evidence="3">NS2018</strain>
        <tissue evidence="3">Leaf</tissue>
    </source>
</reference>
<evidence type="ECO:0000259" key="2">
    <source>
        <dbReference type="Pfam" id="PF08268"/>
    </source>
</evidence>
<dbReference type="EMBL" id="JAUESC010000381">
    <property type="protein sequence ID" value="KAK0590614.1"/>
    <property type="molecule type" value="Genomic_DNA"/>
</dbReference>
<feature type="domain" description="F-box associated beta-propeller type 3" evidence="2">
    <location>
        <begin position="137"/>
        <end position="361"/>
    </location>
</feature>
<dbReference type="InterPro" id="IPR001810">
    <property type="entry name" value="F-box_dom"/>
</dbReference>
<proteinExistence type="predicted"/>
<dbReference type="InterPro" id="IPR017451">
    <property type="entry name" value="F-box-assoc_interact_dom"/>
</dbReference>
<name>A0AA39SFK7_ACESA</name>
<dbReference type="InterPro" id="IPR013187">
    <property type="entry name" value="F-box-assoc_dom_typ3"/>
</dbReference>